<organism evidence="21 22">
    <name type="scientific">Lobosporangium transversale</name>
    <dbReference type="NCBI Taxonomy" id="64571"/>
    <lineage>
        <taxon>Eukaryota</taxon>
        <taxon>Fungi</taxon>
        <taxon>Fungi incertae sedis</taxon>
        <taxon>Mucoromycota</taxon>
        <taxon>Mortierellomycotina</taxon>
        <taxon>Mortierellomycetes</taxon>
        <taxon>Mortierellales</taxon>
        <taxon>Mortierellaceae</taxon>
        <taxon>Lobosporangium</taxon>
    </lineage>
</organism>
<protein>
    <recommendedName>
        <fullName evidence="6">Autophagy-related protein 27</fullName>
    </recommendedName>
</protein>
<proteinExistence type="inferred from homology"/>
<dbReference type="RefSeq" id="XP_021877272.1">
    <property type="nucleotide sequence ID" value="XM_022025515.1"/>
</dbReference>
<evidence type="ECO:0000256" key="3">
    <source>
        <dbReference type="ARBA" id="ARBA00004472"/>
    </source>
</evidence>
<dbReference type="Pfam" id="PF09451">
    <property type="entry name" value="ATG27"/>
    <property type="match status" value="1"/>
</dbReference>
<comment type="similarity">
    <text evidence="5">Belongs to the ATG27 family.</text>
</comment>
<feature type="domain" description="MRH" evidence="20">
    <location>
        <begin position="33"/>
        <end position="196"/>
    </location>
</feature>
<dbReference type="InterPro" id="IPR018939">
    <property type="entry name" value="Autophagy-rel_prot_27"/>
</dbReference>
<evidence type="ECO:0000256" key="1">
    <source>
        <dbReference type="ARBA" id="ARBA00004304"/>
    </source>
</evidence>
<dbReference type="GO" id="GO:0031966">
    <property type="term" value="C:mitochondrial membrane"/>
    <property type="evidence" value="ECO:0007669"/>
    <property type="project" value="UniProtKB-SubCell"/>
</dbReference>
<evidence type="ECO:0000256" key="11">
    <source>
        <dbReference type="ARBA" id="ARBA00022989"/>
    </source>
</evidence>
<dbReference type="InterPro" id="IPR044865">
    <property type="entry name" value="MRH_dom"/>
</dbReference>
<keyword evidence="22" id="KW-1185">Reference proteome</keyword>
<keyword evidence="12" id="KW-0072">Autophagy</keyword>
<keyword evidence="9 19" id="KW-0732">Signal</keyword>
<gene>
    <name evidence="21" type="ORF">BCR41DRAFT_361384</name>
</gene>
<keyword evidence="14" id="KW-0496">Mitochondrion</keyword>
<feature type="signal peptide" evidence="19">
    <location>
        <begin position="1"/>
        <end position="25"/>
    </location>
</feature>
<dbReference type="GO" id="GO:0015031">
    <property type="term" value="P:protein transport"/>
    <property type="evidence" value="ECO:0007669"/>
    <property type="project" value="UniProtKB-KW"/>
</dbReference>
<feature type="chain" id="PRO_5013050674" description="Autophagy-related protein 27" evidence="19">
    <location>
        <begin position="26"/>
        <end position="280"/>
    </location>
</feature>
<evidence type="ECO:0000256" key="6">
    <source>
        <dbReference type="ARBA" id="ARBA00013776"/>
    </source>
</evidence>
<evidence type="ECO:0000256" key="12">
    <source>
        <dbReference type="ARBA" id="ARBA00023006"/>
    </source>
</evidence>
<accession>A0A1Y2GD98</accession>
<evidence type="ECO:0000256" key="13">
    <source>
        <dbReference type="ARBA" id="ARBA00023034"/>
    </source>
</evidence>
<dbReference type="GO" id="GO:0034045">
    <property type="term" value="C:phagophore assembly site membrane"/>
    <property type="evidence" value="ECO:0007669"/>
    <property type="project" value="UniProtKB-SubCell"/>
</dbReference>
<dbReference type="PANTHER" id="PTHR15071:SF13">
    <property type="entry name" value="AUTOPHAGY-RELATED PROTEIN 27"/>
    <property type="match status" value="1"/>
</dbReference>
<evidence type="ECO:0000256" key="15">
    <source>
        <dbReference type="ARBA" id="ARBA00023136"/>
    </source>
</evidence>
<evidence type="ECO:0000256" key="14">
    <source>
        <dbReference type="ARBA" id="ARBA00023128"/>
    </source>
</evidence>
<dbReference type="GO" id="GO:0030659">
    <property type="term" value="C:cytoplasmic vesicle membrane"/>
    <property type="evidence" value="ECO:0007669"/>
    <property type="project" value="UniProtKB-SubCell"/>
</dbReference>
<dbReference type="PROSITE" id="PS51914">
    <property type="entry name" value="MRH"/>
    <property type="match status" value="1"/>
</dbReference>
<evidence type="ECO:0000256" key="5">
    <source>
        <dbReference type="ARBA" id="ARBA00005363"/>
    </source>
</evidence>
<keyword evidence="7" id="KW-0813">Transport</keyword>
<evidence type="ECO:0000256" key="17">
    <source>
        <dbReference type="ARBA" id="ARBA00023329"/>
    </source>
</evidence>
<evidence type="ECO:0000256" key="16">
    <source>
        <dbReference type="ARBA" id="ARBA00023157"/>
    </source>
</evidence>
<dbReference type="SUPFAM" id="SSF50911">
    <property type="entry name" value="Mannose 6-phosphate receptor domain"/>
    <property type="match status" value="1"/>
</dbReference>
<evidence type="ECO:0000256" key="10">
    <source>
        <dbReference type="ARBA" id="ARBA00022927"/>
    </source>
</evidence>
<name>A0A1Y2GD98_9FUNG</name>
<evidence type="ECO:0000256" key="8">
    <source>
        <dbReference type="ARBA" id="ARBA00022692"/>
    </source>
</evidence>
<dbReference type="STRING" id="64571.A0A1Y2GD98"/>
<evidence type="ECO:0000259" key="20">
    <source>
        <dbReference type="PROSITE" id="PS51914"/>
    </source>
</evidence>
<evidence type="ECO:0000256" key="9">
    <source>
        <dbReference type="ARBA" id="ARBA00022729"/>
    </source>
</evidence>
<dbReference type="Gene3D" id="2.70.130.10">
    <property type="entry name" value="Mannose-6-phosphate receptor binding domain"/>
    <property type="match status" value="1"/>
</dbReference>
<evidence type="ECO:0000256" key="2">
    <source>
        <dbReference type="ARBA" id="ARBA00004358"/>
    </source>
</evidence>
<sequence>MTQFYFRLAIATLAVVVTLQSTANAQGETPAPYDCANISLEGHTYNISAFKANTYTIKGEVREEHPNKIRVDYELNPCQAIAFPEGEAKSHCKAGTWVCQDTKLVRDEGEPITVTLRPIARDVAPTVVRAEKIEDVKELPWNLTLRGGNIDGQNQSATITFICDMAVTDETVGPTLTKYENGVVYFSWKSGHACPQQIQVPTTEGMGGFRTFLTVLSIFALIYLIAGAAYNHKVYGATGVDMIPHVDFWRDFPNLVVDVVRHVWDSVTGRFTSSRGYVSV</sequence>
<evidence type="ECO:0000313" key="21">
    <source>
        <dbReference type="EMBL" id="ORZ05891.1"/>
    </source>
</evidence>
<keyword evidence="16" id="KW-1015">Disulfide bond</keyword>
<dbReference type="PANTHER" id="PTHR15071">
    <property type="entry name" value="MANNOSE-6-PHOSPHATE RECEPTOR FAMILY MEMBER"/>
    <property type="match status" value="1"/>
</dbReference>
<keyword evidence="13" id="KW-0333">Golgi apparatus</keyword>
<evidence type="ECO:0000256" key="4">
    <source>
        <dbReference type="ARBA" id="ARBA00004614"/>
    </source>
</evidence>
<dbReference type="GeneID" id="33567359"/>
<comment type="subcellular location">
    <subcellularLocation>
        <location evidence="2">Cytoplasmic vesicle membrane</location>
        <topology evidence="2">Single-pass type I membrane protein</topology>
    </subcellularLocation>
    <subcellularLocation>
        <location evidence="4">Golgi apparatus membrane</location>
        <topology evidence="4">Single-pass type I membrane protein</topology>
    </subcellularLocation>
    <subcellularLocation>
        <location evidence="1">Mitochondrion membrane</location>
        <topology evidence="1">Single-pass membrane protein</topology>
    </subcellularLocation>
    <subcellularLocation>
        <location evidence="3">Preautophagosomal structure membrane</location>
        <topology evidence="3">Single-pass type I membrane protein</topology>
    </subcellularLocation>
</comment>
<dbReference type="InterPro" id="IPR009011">
    <property type="entry name" value="Man6P_isomerase_rcpt-bd_dom_sf"/>
</dbReference>
<evidence type="ECO:0000256" key="19">
    <source>
        <dbReference type="SAM" id="SignalP"/>
    </source>
</evidence>
<dbReference type="InParanoid" id="A0A1Y2GD98"/>
<keyword evidence="8 18" id="KW-0812">Transmembrane</keyword>
<evidence type="ECO:0000256" key="7">
    <source>
        <dbReference type="ARBA" id="ARBA00022448"/>
    </source>
</evidence>
<keyword evidence="15 18" id="KW-0472">Membrane</keyword>
<dbReference type="GO" id="GO:0000139">
    <property type="term" value="C:Golgi membrane"/>
    <property type="evidence" value="ECO:0007669"/>
    <property type="project" value="UniProtKB-SubCell"/>
</dbReference>
<keyword evidence="10" id="KW-0653">Protein transport</keyword>
<evidence type="ECO:0000256" key="18">
    <source>
        <dbReference type="SAM" id="Phobius"/>
    </source>
</evidence>
<dbReference type="Proteomes" id="UP000193648">
    <property type="component" value="Unassembled WGS sequence"/>
</dbReference>
<dbReference type="EMBL" id="MCFF01000048">
    <property type="protein sequence ID" value="ORZ05891.1"/>
    <property type="molecule type" value="Genomic_DNA"/>
</dbReference>
<evidence type="ECO:0000313" key="22">
    <source>
        <dbReference type="Proteomes" id="UP000193648"/>
    </source>
</evidence>
<feature type="transmembrane region" description="Helical" evidence="18">
    <location>
        <begin position="207"/>
        <end position="226"/>
    </location>
</feature>
<keyword evidence="11 18" id="KW-1133">Transmembrane helix</keyword>
<comment type="caution">
    <text evidence="21">The sequence shown here is derived from an EMBL/GenBank/DDBJ whole genome shotgun (WGS) entry which is preliminary data.</text>
</comment>
<keyword evidence="17" id="KW-0968">Cytoplasmic vesicle</keyword>
<dbReference type="OrthoDB" id="29460at2759"/>
<reference evidence="21 22" key="1">
    <citation type="submission" date="2016-07" db="EMBL/GenBank/DDBJ databases">
        <title>Pervasive Adenine N6-methylation of Active Genes in Fungi.</title>
        <authorList>
            <consortium name="DOE Joint Genome Institute"/>
            <person name="Mondo S.J."/>
            <person name="Dannebaum R.O."/>
            <person name="Kuo R.C."/>
            <person name="Labutti K."/>
            <person name="Haridas S."/>
            <person name="Kuo A."/>
            <person name="Salamov A."/>
            <person name="Ahrendt S.R."/>
            <person name="Lipzen A."/>
            <person name="Sullivan W."/>
            <person name="Andreopoulos W.B."/>
            <person name="Clum A."/>
            <person name="Lindquist E."/>
            <person name="Daum C."/>
            <person name="Ramamoorthy G.K."/>
            <person name="Gryganskyi A."/>
            <person name="Culley D."/>
            <person name="Magnuson J.K."/>
            <person name="James T.Y."/>
            <person name="O'Malley M.A."/>
            <person name="Stajich J.E."/>
            <person name="Spatafora J.W."/>
            <person name="Visel A."/>
            <person name="Grigoriev I.V."/>
        </authorList>
    </citation>
    <scope>NUCLEOTIDE SEQUENCE [LARGE SCALE GENOMIC DNA]</scope>
    <source>
        <strain evidence="21 22">NRRL 3116</strain>
    </source>
</reference>
<dbReference type="AlphaFoldDB" id="A0A1Y2GD98"/>
<dbReference type="GO" id="GO:0006914">
    <property type="term" value="P:autophagy"/>
    <property type="evidence" value="ECO:0007669"/>
    <property type="project" value="UniProtKB-KW"/>
</dbReference>